<protein>
    <submittedName>
        <fullName evidence="1">Uncharacterized protein</fullName>
    </submittedName>
</protein>
<proteinExistence type="predicted"/>
<gene>
    <name evidence="1" type="ORF">V6N11_036329</name>
</gene>
<evidence type="ECO:0000313" key="2">
    <source>
        <dbReference type="Proteomes" id="UP001396334"/>
    </source>
</evidence>
<dbReference type="Proteomes" id="UP001396334">
    <property type="component" value="Unassembled WGS sequence"/>
</dbReference>
<accession>A0ABR2RAM1</accession>
<evidence type="ECO:0000313" key="1">
    <source>
        <dbReference type="EMBL" id="KAK9009804.1"/>
    </source>
</evidence>
<dbReference type="EMBL" id="JBBPBN010000024">
    <property type="protein sequence ID" value="KAK9009804.1"/>
    <property type="molecule type" value="Genomic_DNA"/>
</dbReference>
<keyword evidence="2" id="KW-1185">Reference proteome</keyword>
<sequence length="136" mass="15408">MEKSSAFNASDSHILAGKNIVDDSSPLVTSLEEEKTFQSDICIQDKIVIDDGEDYNSIIAGKPPILESLICNSLEQIRVTNKRKREEQECEADFELEAWWMDFSKALLPETIIEVQCGRFWIFAGMKVNSFDGKKV</sequence>
<name>A0ABR2RAM1_9ROSI</name>
<organism evidence="1 2">
    <name type="scientific">Hibiscus sabdariffa</name>
    <name type="common">roselle</name>
    <dbReference type="NCBI Taxonomy" id="183260"/>
    <lineage>
        <taxon>Eukaryota</taxon>
        <taxon>Viridiplantae</taxon>
        <taxon>Streptophyta</taxon>
        <taxon>Embryophyta</taxon>
        <taxon>Tracheophyta</taxon>
        <taxon>Spermatophyta</taxon>
        <taxon>Magnoliopsida</taxon>
        <taxon>eudicotyledons</taxon>
        <taxon>Gunneridae</taxon>
        <taxon>Pentapetalae</taxon>
        <taxon>rosids</taxon>
        <taxon>malvids</taxon>
        <taxon>Malvales</taxon>
        <taxon>Malvaceae</taxon>
        <taxon>Malvoideae</taxon>
        <taxon>Hibiscus</taxon>
    </lineage>
</organism>
<comment type="caution">
    <text evidence="1">The sequence shown here is derived from an EMBL/GenBank/DDBJ whole genome shotgun (WGS) entry which is preliminary data.</text>
</comment>
<reference evidence="1 2" key="1">
    <citation type="journal article" date="2024" name="G3 (Bethesda)">
        <title>Genome assembly of Hibiscus sabdariffa L. provides insights into metabolisms of medicinal natural products.</title>
        <authorList>
            <person name="Kim T."/>
        </authorList>
    </citation>
    <scope>NUCLEOTIDE SEQUENCE [LARGE SCALE GENOMIC DNA]</scope>
    <source>
        <strain evidence="1">TK-2024</strain>
        <tissue evidence="1">Old leaves</tissue>
    </source>
</reference>